<dbReference type="InterPro" id="IPR002641">
    <property type="entry name" value="PNPLA_dom"/>
</dbReference>
<feature type="short sequence motif" description="GXSXG" evidence="7">
    <location>
        <begin position="305"/>
        <end position="309"/>
    </location>
</feature>
<dbReference type="GeneID" id="27718932"/>
<feature type="short sequence motif" description="GXGXXG" evidence="7">
    <location>
        <begin position="272"/>
        <end position="277"/>
    </location>
</feature>
<dbReference type="Proteomes" id="UP000028545">
    <property type="component" value="Unassembled WGS sequence"/>
</dbReference>
<dbReference type="OrthoDB" id="194358at2759"/>
<keyword evidence="6 7" id="KW-0443">Lipid metabolism</keyword>
<dbReference type="InterPro" id="IPR016035">
    <property type="entry name" value="Acyl_Trfase/lysoPLipase"/>
</dbReference>
<dbReference type="Pfam" id="PF01734">
    <property type="entry name" value="Patatin"/>
    <property type="match status" value="1"/>
</dbReference>
<dbReference type="GO" id="GO:0016020">
    <property type="term" value="C:membrane"/>
    <property type="evidence" value="ECO:0007669"/>
    <property type="project" value="TreeGrafter"/>
</dbReference>
<feature type="active site" description="Proton acceptor" evidence="7">
    <location>
        <position position="470"/>
    </location>
</feature>
<feature type="active site" description="Nucleophile" evidence="7">
    <location>
        <position position="307"/>
    </location>
</feature>
<dbReference type="InterPro" id="IPR017907">
    <property type="entry name" value="Znf_RING_CS"/>
</dbReference>
<dbReference type="KEGG" id="sapo:SAPIO_CDS0780"/>
<dbReference type="PROSITE" id="PS51635">
    <property type="entry name" value="PNPLA"/>
    <property type="match status" value="1"/>
</dbReference>
<dbReference type="GO" id="GO:0046486">
    <property type="term" value="P:glycerolipid metabolic process"/>
    <property type="evidence" value="ECO:0007669"/>
    <property type="project" value="UniProtKB-ARBA"/>
</dbReference>
<dbReference type="Gene3D" id="3.40.1090.10">
    <property type="entry name" value="Cytosolic phospholipase A2 catalytic domain"/>
    <property type="match status" value="1"/>
</dbReference>
<dbReference type="GO" id="GO:0008270">
    <property type="term" value="F:zinc ion binding"/>
    <property type="evidence" value="ECO:0007669"/>
    <property type="project" value="UniProtKB-KW"/>
</dbReference>
<evidence type="ECO:0000256" key="1">
    <source>
        <dbReference type="ARBA" id="ARBA00022723"/>
    </source>
</evidence>
<keyword evidence="5 7" id="KW-0442">Lipid degradation</keyword>
<evidence type="ECO:0000256" key="3">
    <source>
        <dbReference type="ARBA" id="ARBA00022801"/>
    </source>
</evidence>
<dbReference type="CDD" id="cd07199">
    <property type="entry name" value="Pat17_PNPLA8_PNPLA9_like"/>
    <property type="match status" value="1"/>
</dbReference>
<evidence type="ECO:0000313" key="9">
    <source>
        <dbReference type="EMBL" id="KEZ46452.1"/>
    </source>
</evidence>
<comment type="caution">
    <text evidence="9">The sequence shown here is derived from an EMBL/GenBank/DDBJ whole genome shotgun (WGS) entry which is preliminary data.</text>
</comment>
<dbReference type="HOGENOM" id="CLU_371783_0_0_1"/>
<dbReference type="GO" id="GO:0016042">
    <property type="term" value="P:lipid catabolic process"/>
    <property type="evidence" value="ECO:0007669"/>
    <property type="project" value="UniProtKB-UniRule"/>
</dbReference>
<dbReference type="PROSITE" id="PS00518">
    <property type="entry name" value="ZF_RING_1"/>
    <property type="match status" value="1"/>
</dbReference>
<dbReference type="SUPFAM" id="SSF52151">
    <property type="entry name" value="FabD/lysophospholipase-like"/>
    <property type="match status" value="1"/>
</dbReference>
<dbReference type="AlphaFoldDB" id="A0A084GGJ0"/>
<dbReference type="GO" id="GO:0047499">
    <property type="term" value="F:calcium-independent phospholipase A2 activity"/>
    <property type="evidence" value="ECO:0007669"/>
    <property type="project" value="TreeGrafter"/>
</dbReference>
<name>A0A084GGJ0_PSEDA</name>
<sequence>MESRLEPWPNAAVTGAHRMRGRASKSGLINLLIKGLNRSHRDFEAPIVGVGQNEQRPTSGDVHLHIDPTIIQSDHPKLYADCEGLNGGNSPPQSLAAAAKYSTKKMLQRLAKNVRLYWRGSEDAGHQISPYFGFAFDHFASENGLKAPFDFVKASFSLQPVCRDFGDNIVYLASVLIKKELNSDLDAAAIFNPMSRDQPMCLSCLMNVPEYVLPCNHILCKDCAIFQGNLVDWSDDRLIKSRQCPLDPSDEGETHIRLQKPDMGVRVLSLNGGGIRGIVTLAILRELELRLGGIPIHSFFDLIVGTSVGGIIAAGLAKKGWTATECAEKFKELCGSAFVPTFVEKYVGQSLPFDRLTFLIGYFLPRFDTKGVVNALIEAFGPGSNLFGGGHDLATAFQPKVARVATESAGKAVLVADYNRAGSENTHCGFIHQTNLSARWKIWEAARATSAAPTWFERYSHASTGKSYVDGGLNHNNPVYVARQEHQLLWPQSPLDLLVSLGTGLVEDIEDTTPAEEPPPNQGGWIRWKKWLGSLELIQTAINHISNSLNSQRTWAQFEKDNQSERERIIRLNNKLNPPFAELHDVHRIQGLEEETRQYWQKDRECKEMLDSLARRLLASSFYFVVNSTASSEHHYSVQGEIRCRFSRSADTKEISKLGQLFESIQVQDPSYPCFEISQEGFMSQKTLAVTESVIKSMIDSNEFVFPEGQSVSIQLGDRNSKCEVVLCLGQDERYHISGSPRTMSRIC</sequence>
<evidence type="ECO:0000256" key="7">
    <source>
        <dbReference type="PROSITE-ProRule" id="PRU01161"/>
    </source>
</evidence>
<accession>A0A084GGJ0</accession>
<dbReference type="GO" id="GO:0019369">
    <property type="term" value="P:arachidonate metabolic process"/>
    <property type="evidence" value="ECO:0007669"/>
    <property type="project" value="TreeGrafter"/>
</dbReference>
<organism evidence="9 10">
    <name type="scientific">Pseudallescheria apiosperma</name>
    <name type="common">Scedosporium apiospermum</name>
    <dbReference type="NCBI Taxonomy" id="563466"/>
    <lineage>
        <taxon>Eukaryota</taxon>
        <taxon>Fungi</taxon>
        <taxon>Dikarya</taxon>
        <taxon>Ascomycota</taxon>
        <taxon>Pezizomycotina</taxon>
        <taxon>Sordariomycetes</taxon>
        <taxon>Hypocreomycetidae</taxon>
        <taxon>Microascales</taxon>
        <taxon>Microascaceae</taxon>
        <taxon>Scedosporium</taxon>
    </lineage>
</organism>
<evidence type="ECO:0000256" key="5">
    <source>
        <dbReference type="ARBA" id="ARBA00022963"/>
    </source>
</evidence>
<evidence type="ECO:0000313" key="10">
    <source>
        <dbReference type="Proteomes" id="UP000028545"/>
    </source>
</evidence>
<dbReference type="PANTHER" id="PTHR24185:SF1">
    <property type="entry name" value="CALCIUM-INDEPENDENT PHOSPHOLIPASE A2-GAMMA"/>
    <property type="match status" value="1"/>
</dbReference>
<dbReference type="EMBL" id="JOWA01000033">
    <property type="protein sequence ID" value="KEZ46452.1"/>
    <property type="molecule type" value="Genomic_DNA"/>
</dbReference>
<keyword evidence="2" id="KW-0863">Zinc-finger</keyword>
<protein>
    <recommendedName>
        <fullName evidence="8">PNPLA domain-containing protein</fullName>
    </recommendedName>
</protein>
<dbReference type="RefSeq" id="XP_016646251.1">
    <property type="nucleotide sequence ID" value="XM_016783485.1"/>
</dbReference>
<feature type="domain" description="PNPLA" evidence="8">
    <location>
        <begin position="268"/>
        <end position="483"/>
    </location>
</feature>
<keyword evidence="1" id="KW-0479">Metal-binding</keyword>
<keyword evidence="3 7" id="KW-0378">Hydrolase</keyword>
<evidence type="ECO:0000259" key="8">
    <source>
        <dbReference type="PROSITE" id="PS51635"/>
    </source>
</evidence>
<evidence type="ECO:0000256" key="4">
    <source>
        <dbReference type="ARBA" id="ARBA00022833"/>
    </source>
</evidence>
<proteinExistence type="predicted"/>
<feature type="short sequence motif" description="DGA/G" evidence="7">
    <location>
        <begin position="470"/>
        <end position="472"/>
    </location>
</feature>
<dbReference type="PANTHER" id="PTHR24185">
    <property type="entry name" value="CALCIUM-INDEPENDENT PHOSPHOLIPASE A2-GAMMA"/>
    <property type="match status" value="1"/>
</dbReference>
<keyword evidence="4" id="KW-0862">Zinc</keyword>
<dbReference type="VEuPathDB" id="FungiDB:SAPIO_CDS0780"/>
<evidence type="ECO:0000256" key="6">
    <source>
        <dbReference type="ARBA" id="ARBA00023098"/>
    </source>
</evidence>
<reference evidence="9 10" key="1">
    <citation type="journal article" date="2014" name="Genome Announc.">
        <title>Draft genome sequence of the pathogenic fungus Scedosporium apiospermum.</title>
        <authorList>
            <person name="Vandeputte P."/>
            <person name="Ghamrawi S."/>
            <person name="Rechenmann M."/>
            <person name="Iltis A."/>
            <person name="Giraud S."/>
            <person name="Fleury M."/>
            <person name="Thornton C."/>
            <person name="Delhaes L."/>
            <person name="Meyer W."/>
            <person name="Papon N."/>
            <person name="Bouchara J.P."/>
        </authorList>
    </citation>
    <scope>NUCLEOTIDE SEQUENCE [LARGE SCALE GENOMIC DNA]</scope>
    <source>
        <strain evidence="9 10">IHEM 14462</strain>
    </source>
</reference>
<evidence type="ECO:0000256" key="2">
    <source>
        <dbReference type="ARBA" id="ARBA00022771"/>
    </source>
</evidence>
<keyword evidence="10" id="KW-1185">Reference proteome</keyword>
<gene>
    <name evidence="9" type="ORF">SAPIO_CDS0780</name>
</gene>